<gene>
    <name evidence="1" type="ORF">I4F81_000083</name>
</gene>
<dbReference type="EMBL" id="CM020618">
    <property type="protein sequence ID" value="KAK1857466.1"/>
    <property type="molecule type" value="Genomic_DNA"/>
</dbReference>
<comment type="caution">
    <text evidence="1">The sequence shown here is derived from an EMBL/GenBank/DDBJ whole genome shotgun (WGS) entry which is preliminary data.</text>
</comment>
<evidence type="ECO:0000313" key="1">
    <source>
        <dbReference type="EMBL" id="KAK1857466.1"/>
    </source>
</evidence>
<organism evidence="1 2">
    <name type="scientific">Pyropia yezoensis</name>
    <name type="common">Susabi-nori</name>
    <name type="synonym">Porphyra yezoensis</name>
    <dbReference type="NCBI Taxonomy" id="2788"/>
    <lineage>
        <taxon>Eukaryota</taxon>
        <taxon>Rhodophyta</taxon>
        <taxon>Bangiophyceae</taxon>
        <taxon>Bangiales</taxon>
        <taxon>Bangiaceae</taxon>
        <taxon>Pyropia</taxon>
    </lineage>
</organism>
<reference evidence="1" key="1">
    <citation type="submission" date="2019-11" db="EMBL/GenBank/DDBJ databases">
        <title>Nori genome reveals adaptations in red seaweeds to the harsh intertidal environment.</title>
        <authorList>
            <person name="Wang D."/>
            <person name="Mao Y."/>
        </authorList>
    </citation>
    <scope>NUCLEOTIDE SEQUENCE</scope>
    <source>
        <tissue evidence="1">Gametophyte</tissue>
    </source>
</reference>
<evidence type="ECO:0000313" key="2">
    <source>
        <dbReference type="Proteomes" id="UP000798662"/>
    </source>
</evidence>
<protein>
    <submittedName>
        <fullName evidence="1">Uncharacterized protein</fullName>
    </submittedName>
</protein>
<sequence>MADGRHPSGRHRPPRPVGRGGAPPLPAVGVGAKTAAGGGRVPSPTPLPAPPPPGWVPPAAGAAAAGSGAARATPPPSMAFEALTQEMDQTVRKLRGTTDGVVTEAAIGGALEEVRRAMLAADVEPRVAAQLLADVRERAVGGGAVAAGAEPAARFVTILVEELSAVMGKDAALSACLANTLAPPAAKRSASPTTAILDNLDAGRPTWLPATAPAWVGDTIVYVRARPWLQLLIAFPLYALHVLYFSTGGWKLPSAVIPNGKGLFSNVGFDTAAGAVVALGTLIIRKFLLRLPRALPPLLSSDTPPWKVSRSDKRKIANTTVLLVVAYLASGYGAVLIEQVLFLLAGLGVPLTIATTRAWKVLLGHLIWVFAGVKILRSKLNPFFPRRGSWMSWKWRTNWLAWAVGGYYVSAMFFNGADVLNHWLLPASLFNEDTVVSKLINPENRDVMAMAVGCVGPCITAPVFEEVLYRGFLLPALACYLPMWAAIPVSSVLFAVHHLNIQGVLPLTVLGFIWAILYTKSNNLAVTIIIHAMWNSRVFLSSFLGLRNFTDFDGHKLINAVEFWGTKQGASRSRTARKAPTTARPLPLLRIRLARHRRGAPHVGGPTMAPTALTRLLLLAAFVVGGASHAAVSPEPVSYPHTPHTPPSIGRHPFLTRRELVALLANDIIVADPMGAVAPEDRPPPTPVSCGRRLPGTAHTVRCDAAPPLGGFVLEPPRRATASFVLLHGYIAAPQVYVALLKLLLTLAPEAWSSVRLVLPFAPRVPVQLVDGPTVSHIPYAWYDVSPTLNTTLYDIAQSNMTDVAAVERRVLTATEEVDQLGLFFSARRVEAIVAAEHRALDRGRLGRRGRPAGRVVLAGHSLGAVMATHVALHTRARLDAVVALQGFVADARRLDRVPGLVVAGDRGYPVEIVSGGRDGIVPPALVAASAVIARRLLRGAARVTYADLPRVTHSSFFLPGPDADAVAKVLTRHLR</sequence>
<name>A0ACC3BIX8_PYRYE</name>
<keyword evidence="2" id="KW-1185">Reference proteome</keyword>
<dbReference type="Proteomes" id="UP000798662">
    <property type="component" value="Chromosome 1"/>
</dbReference>
<proteinExistence type="predicted"/>
<accession>A0ACC3BIX8</accession>